<dbReference type="PROSITE" id="PS51832">
    <property type="entry name" value="HD_GYP"/>
    <property type="match status" value="1"/>
</dbReference>
<feature type="domain" description="Response regulatory" evidence="4">
    <location>
        <begin position="30"/>
        <end position="147"/>
    </location>
</feature>
<sequence>MPAGGRKMADERNRMLEQLNTDDWQECRQSVLIVDDSAMNRRMLTEILGGRFDTAEATSGEECLHLLEENRDGISIVLLDIHMEGMDGFAVLEEMDRQKMLEDIPVIMISSEDKVDAMRRAFDLGASDYISRPFDARVVCQRIGNTMRLYAKQRRLCAAVEKQIREADQNSRIMLALLNRVMEKRNGESRNHVRRIQIITALLLAQLAQKNGQHWLTGSVRRRITLAAALHDIGKIELENRLLCNTAPTAEEETLLRQHTTLGAQMLEENSTRQEAAFVQTAAQICRWHHERYDGSGYPDGLVGEQIPLEAQVVGLADAYDALAGGENGRPYPHKAAVYLLCTAQSSQFSPLLLECLQEIGDRLAEALRAPEK</sequence>
<dbReference type="Pfam" id="PF00072">
    <property type="entry name" value="Response_reg"/>
    <property type="match status" value="1"/>
</dbReference>
<dbReference type="PANTHER" id="PTHR45228">
    <property type="entry name" value="CYCLIC DI-GMP PHOSPHODIESTERASE TM_0186-RELATED"/>
    <property type="match status" value="1"/>
</dbReference>
<dbReference type="Pfam" id="PF13487">
    <property type="entry name" value="HD_5"/>
    <property type="match status" value="1"/>
</dbReference>
<evidence type="ECO:0000313" key="6">
    <source>
        <dbReference type="EMBL" id="RAW58974.1"/>
    </source>
</evidence>
<dbReference type="Proteomes" id="UP000251281">
    <property type="component" value="Unassembled WGS sequence"/>
</dbReference>
<gene>
    <name evidence="6" type="ORF">C4N24_04050</name>
</gene>
<evidence type="ECO:0000256" key="1">
    <source>
        <dbReference type="ARBA" id="ARBA00018672"/>
    </source>
</evidence>
<name>A0A329UDB9_9FIRM</name>
<proteinExistence type="predicted"/>
<dbReference type="AlphaFoldDB" id="A0A329UDB9"/>
<protein>
    <recommendedName>
        <fullName evidence="1">Stage 0 sporulation protein A homolog</fullName>
    </recommendedName>
</protein>
<dbReference type="GO" id="GO:0000160">
    <property type="term" value="P:phosphorelay signal transduction system"/>
    <property type="evidence" value="ECO:0007669"/>
    <property type="project" value="InterPro"/>
</dbReference>
<dbReference type="SMART" id="SM00471">
    <property type="entry name" value="HDc"/>
    <property type="match status" value="1"/>
</dbReference>
<organism evidence="6 7">
    <name type="scientific">Faecalibacterium prausnitzii</name>
    <dbReference type="NCBI Taxonomy" id="853"/>
    <lineage>
        <taxon>Bacteria</taxon>
        <taxon>Bacillati</taxon>
        <taxon>Bacillota</taxon>
        <taxon>Clostridia</taxon>
        <taxon>Eubacteriales</taxon>
        <taxon>Oscillospiraceae</taxon>
        <taxon>Faecalibacterium</taxon>
    </lineage>
</organism>
<reference evidence="6 7" key="1">
    <citation type="submission" date="2018-02" db="EMBL/GenBank/DDBJ databases">
        <title>Complete genome sequencing of Faecalibacterium prausnitzii strains isolated from the human gut.</title>
        <authorList>
            <person name="Fitzgerald B.C."/>
            <person name="Shkoporov A.N."/>
            <person name="Ross P.R."/>
            <person name="Hill C."/>
        </authorList>
    </citation>
    <scope>NUCLEOTIDE SEQUENCE [LARGE SCALE GENOMIC DNA]</scope>
    <source>
        <strain evidence="6 7">APC923/51-1</strain>
    </source>
</reference>
<dbReference type="CDD" id="cd00077">
    <property type="entry name" value="HDc"/>
    <property type="match status" value="1"/>
</dbReference>
<dbReference type="PROSITE" id="PS50110">
    <property type="entry name" value="RESPONSE_REGULATORY"/>
    <property type="match status" value="1"/>
</dbReference>
<dbReference type="InterPro" id="IPR052020">
    <property type="entry name" value="Cyclic_di-GMP/3'3'-cGAMP_PDE"/>
</dbReference>
<dbReference type="EMBL" id="PRLD01000003">
    <property type="protein sequence ID" value="RAW58974.1"/>
    <property type="molecule type" value="Genomic_DNA"/>
</dbReference>
<dbReference type="SUPFAM" id="SSF109604">
    <property type="entry name" value="HD-domain/PDEase-like"/>
    <property type="match status" value="1"/>
</dbReference>
<accession>A0A329UDB9</accession>
<dbReference type="Gene3D" id="3.40.50.2300">
    <property type="match status" value="1"/>
</dbReference>
<evidence type="ECO:0000259" key="5">
    <source>
        <dbReference type="PROSITE" id="PS51832"/>
    </source>
</evidence>
<feature type="domain" description="HD-GYP" evidence="5">
    <location>
        <begin position="167"/>
        <end position="373"/>
    </location>
</feature>
<keyword evidence="3" id="KW-0597">Phosphoprotein</keyword>
<dbReference type="InterPro" id="IPR037522">
    <property type="entry name" value="HD_GYP_dom"/>
</dbReference>
<dbReference type="SUPFAM" id="SSF52172">
    <property type="entry name" value="CheY-like"/>
    <property type="match status" value="1"/>
</dbReference>
<dbReference type="InterPro" id="IPR011006">
    <property type="entry name" value="CheY-like_superfamily"/>
</dbReference>
<dbReference type="PANTHER" id="PTHR45228:SF1">
    <property type="entry name" value="CYCLIC DI-GMP PHOSPHODIESTERASE TM_0186"/>
    <property type="match status" value="1"/>
</dbReference>
<dbReference type="SMART" id="SM00448">
    <property type="entry name" value="REC"/>
    <property type="match status" value="1"/>
</dbReference>
<evidence type="ECO:0000256" key="3">
    <source>
        <dbReference type="PROSITE-ProRule" id="PRU00169"/>
    </source>
</evidence>
<comment type="caution">
    <text evidence="6">The sequence shown here is derived from an EMBL/GenBank/DDBJ whole genome shotgun (WGS) entry which is preliminary data.</text>
</comment>
<dbReference type="InterPro" id="IPR001789">
    <property type="entry name" value="Sig_transdc_resp-reg_receiver"/>
</dbReference>
<dbReference type="InterPro" id="IPR003607">
    <property type="entry name" value="HD/PDEase_dom"/>
</dbReference>
<feature type="modified residue" description="4-aspartylphosphate" evidence="3">
    <location>
        <position position="80"/>
    </location>
</feature>
<comment type="function">
    <text evidence="2">May play the central regulatory role in sporulation. It may be an element of the effector pathway responsible for the activation of sporulation genes in response to nutritional stress. Spo0A may act in concert with spo0H (a sigma factor) to control the expression of some genes that are critical to the sporulation process.</text>
</comment>
<evidence type="ECO:0000256" key="2">
    <source>
        <dbReference type="ARBA" id="ARBA00024867"/>
    </source>
</evidence>
<evidence type="ECO:0000259" key="4">
    <source>
        <dbReference type="PROSITE" id="PS50110"/>
    </source>
</evidence>
<dbReference type="Gene3D" id="1.10.3210.10">
    <property type="entry name" value="Hypothetical protein af1432"/>
    <property type="match status" value="1"/>
</dbReference>
<evidence type="ECO:0000313" key="7">
    <source>
        <dbReference type="Proteomes" id="UP000251281"/>
    </source>
</evidence>